<sequence length="61" mass="7373">MQIIPYAGGYSMVQRQDKPELQCNNCNKPWWYDDFDSIFIQCPHCQGELRRVTPEEPFRHR</sequence>
<dbReference type="RefSeq" id="WP_208662665.1">
    <property type="nucleotide sequence ID" value="NZ_CP031775.2"/>
</dbReference>
<proteinExistence type="predicted"/>
<gene>
    <name evidence="1" type="ORF">D0436_10790</name>
    <name evidence="2" type="ORF">D0436_10825</name>
</gene>
<accession>A0A5B8QWA6</accession>
<name>A0A5B8QWA6_9GAMM</name>
<evidence type="ECO:0000313" key="3">
    <source>
        <dbReference type="Proteomes" id="UP000321124"/>
    </source>
</evidence>
<dbReference type="Proteomes" id="UP000321124">
    <property type="component" value="Chromosome"/>
</dbReference>
<dbReference type="EMBL" id="CP031775">
    <property type="protein sequence ID" value="QDZ90918.1"/>
    <property type="molecule type" value="Genomic_DNA"/>
</dbReference>
<reference evidence="2 3" key="1">
    <citation type="journal article" date="2019" name="Ecotoxicol. Environ. Saf.">
        <title>Microbial characterization of heavy metal resistant bacterial strains isolated from an electroplating wastewater treatment plant.</title>
        <authorList>
            <person name="Cai X."/>
            <person name="Zheng X."/>
            <person name="Zhang D."/>
            <person name="Iqbal W."/>
            <person name="Liu C."/>
            <person name="Yang B."/>
            <person name="Zhao X."/>
            <person name="Lu X."/>
            <person name="Mao Y."/>
        </authorList>
    </citation>
    <scope>NUCLEOTIDE SEQUENCE [LARGE SCALE GENOMIC DNA]</scope>
    <source>
        <strain evidence="2 3">Ni1-3</strain>
    </source>
</reference>
<protein>
    <submittedName>
        <fullName evidence="2">Uncharacterized protein</fullName>
    </submittedName>
</protein>
<evidence type="ECO:0000313" key="2">
    <source>
        <dbReference type="EMBL" id="QDZ90923.1"/>
    </source>
</evidence>
<dbReference type="EMBL" id="CP031775">
    <property type="protein sequence ID" value="QDZ90923.1"/>
    <property type="molecule type" value="Genomic_DNA"/>
</dbReference>
<dbReference type="KEGG" id="sdeo:D0436_10790"/>
<evidence type="ECO:0000313" key="1">
    <source>
        <dbReference type="EMBL" id="QDZ90918.1"/>
    </source>
</evidence>
<dbReference type="KEGG" id="sdeo:D0436_10825"/>
<organism evidence="2 3">
    <name type="scientific">Shewanella decolorationis</name>
    <dbReference type="NCBI Taxonomy" id="256839"/>
    <lineage>
        <taxon>Bacteria</taxon>
        <taxon>Pseudomonadati</taxon>
        <taxon>Pseudomonadota</taxon>
        <taxon>Gammaproteobacteria</taxon>
        <taxon>Alteromonadales</taxon>
        <taxon>Shewanellaceae</taxon>
        <taxon>Shewanella</taxon>
    </lineage>
</organism>
<reference evidence="2" key="2">
    <citation type="submission" date="2021-06" db="EMBL/GenBank/DDBJ databases">
        <authorList>
            <person name="Cai X."/>
        </authorList>
    </citation>
    <scope>NUCLEOTIDE SEQUENCE</scope>
    <source>
        <strain evidence="2">Ni1-3</strain>
    </source>
</reference>
<dbReference type="AlphaFoldDB" id="A0A5B8QWA6"/>